<dbReference type="AlphaFoldDB" id="A0A157SAA1"/>
<dbReference type="EMBL" id="LT546645">
    <property type="protein sequence ID" value="SAI67352.1"/>
    <property type="molecule type" value="Genomic_DNA"/>
</dbReference>
<dbReference type="eggNOG" id="COG2242">
    <property type="taxonomic scope" value="Bacteria"/>
</dbReference>
<dbReference type="InterPro" id="IPR029063">
    <property type="entry name" value="SAM-dependent_MTases_sf"/>
</dbReference>
<dbReference type="KEGG" id="btrm:SAMEA390648700704"/>
<evidence type="ECO:0000313" key="3">
    <source>
        <dbReference type="Proteomes" id="UP000076825"/>
    </source>
</evidence>
<dbReference type="SUPFAM" id="SSF53335">
    <property type="entry name" value="S-adenosyl-L-methionine-dependent methyltransferases"/>
    <property type="match status" value="1"/>
</dbReference>
<proteinExistence type="predicted"/>
<keyword evidence="3" id="KW-1185">Reference proteome</keyword>
<accession>A0A157SAA1</accession>
<keyword evidence="2" id="KW-0489">Methyltransferase</keyword>
<dbReference type="InterPro" id="IPR006342">
    <property type="entry name" value="FkbM_mtfrase"/>
</dbReference>
<evidence type="ECO:0000259" key="1">
    <source>
        <dbReference type="Pfam" id="PF05050"/>
    </source>
</evidence>
<sequence length="400" mass="44790">MPELDWSALHAQGEEKLRFIRQLEGFYVFAHANASVMTRGHHRLLGASYRDDPRFLGYCSLGASSSAVGEANAQWPGHGEYLPMPEVLQRQMRSGGRIGMLTFCATPEEQILLHRFRAWTFDYVAYLTERNLPVVYTPLAEERDITLTQLPRYLALVEGMDVSSQRAMRARLAALASLDRHILQKEAAPLAHMYFNGINEDDSFLPRAHEIYVDVGATEGAELLRLASLVDNLEQSRFWGLEPNATDFVRLKQLRFFLPLRACRAFARERDGGTVDFYTDPVVPDASRVVSGGPEDAWRQANAAHIQAVPCLTLDTLVPDPVTLLKIDVEGGERSVLQGAVGHVSRPECRVAAAVYHYPKDVLEVCEFLQGLGRERLRLRQHGSGLWDLICYADDPSVTA</sequence>
<dbReference type="STRING" id="123899.SAMEA3906487_00704"/>
<organism evidence="2 3">
    <name type="scientific">Bordetella trematum</name>
    <dbReference type="NCBI Taxonomy" id="123899"/>
    <lineage>
        <taxon>Bacteria</taxon>
        <taxon>Pseudomonadati</taxon>
        <taxon>Pseudomonadota</taxon>
        <taxon>Betaproteobacteria</taxon>
        <taxon>Burkholderiales</taxon>
        <taxon>Alcaligenaceae</taxon>
        <taxon>Bordetella</taxon>
    </lineage>
</organism>
<gene>
    <name evidence="2" type="ORF">SAMEA3906487_00704</name>
</gene>
<dbReference type="RefSeq" id="WP_063491572.1">
    <property type="nucleotide sequence ID" value="NZ_CP016340.1"/>
</dbReference>
<dbReference type="GO" id="GO:0008168">
    <property type="term" value="F:methyltransferase activity"/>
    <property type="evidence" value="ECO:0007669"/>
    <property type="project" value="UniProtKB-KW"/>
</dbReference>
<protein>
    <submittedName>
        <fullName evidence="2">Methyltransferase, FkbM family</fullName>
    </submittedName>
</protein>
<feature type="domain" description="Methyltransferase FkbM" evidence="1">
    <location>
        <begin position="214"/>
        <end position="373"/>
    </location>
</feature>
<reference evidence="2 3" key="1">
    <citation type="submission" date="2016-04" db="EMBL/GenBank/DDBJ databases">
        <authorList>
            <consortium name="Pathogen Informatics"/>
        </authorList>
    </citation>
    <scope>NUCLEOTIDE SEQUENCE [LARGE SCALE GENOMIC DNA]</scope>
    <source>
        <strain evidence="2 3">H044680328</strain>
    </source>
</reference>
<evidence type="ECO:0000313" key="2">
    <source>
        <dbReference type="EMBL" id="SAI67352.1"/>
    </source>
</evidence>
<dbReference type="GO" id="GO:0032259">
    <property type="term" value="P:methylation"/>
    <property type="evidence" value="ECO:0007669"/>
    <property type="project" value="UniProtKB-KW"/>
</dbReference>
<dbReference type="PATRIC" id="fig|123899.6.peg.677"/>
<dbReference type="NCBIfam" id="TIGR01444">
    <property type="entry name" value="fkbM_fam"/>
    <property type="match status" value="1"/>
</dbReference>
<dbReference type="GeneID" id="56587890"/>
<name>A0A157SAA1_9BORD</name>
<keyword evidence="2" id="KW-0808">Transferase</keyword>
<dbReference type="Proteomes" id="UP000076825">
    <property type="component" value="Chromosome 1"/>
</dbReference>
<dbReference type="Gene3D" id="3.40.50.150">
    <property type="entry name" value="Vaccinia Virus protein VP39"/>
    <property type="match status" value="1"/>
</dbReference>
<dbReference type="Pfam" id="PF05050">
    <property type="entry name" value="Methyltransf_21"/>
    <property type="match status" value="1"/>
</dbReference>
<dbReference type="OrthoDB" id="7016221at2"/>